<gene>
    <name evidence="4" type="ORF">IJ22_11940</name>
</gene>
<evidence type="ECO:0000313" key="5">
    <source>
        <dbReference type="Proteomes" id="UP000061660"/>
    </source>
</evidence>
<dbReference type="PROSITE" id="PS51318">
    <property type="entry name" value="TAT"/>
    <property type="match status" value="1"/>
</dbReference>
<dbReference type="InterPro" id="IPR024535">
    <property type="entry name" value="RHGA/B-epi-like_pectate_lyase"/>
</dbReference>
<dbReference type="SUPFAM" id="SSF51126">
    <property type="entry name" value="Pectin lyase-like"/>
    <property type="match status" value="1"/>
</dbReference>
<feature type="domain" description="Rhamnogalacturonase A/B/Epimerase-like pectate lyase" evidence="2">
    <location>
        <begin position="58"/>
        <end position="281"/>
    </location>
</feature>
<dbReference type="InterPro" id="IPR006626">
    <property type="entry name" value="PbH1"/>
</dbReference>
<dbReference type="KEGG" id="pnp:IJ22_11940"/>
<sequence precursor="true">MSHSEKPEQGSRGLTRRQLLATVGSATAMMLASGAGTGWGTASAAALPGAVQQESPIWHNVKDYGAGNLGRTNVDDAPAIQSAMNAAVRTGGIVYFPPGTYYLNSSLVLYSNVKLLGASSQRSVLKSLQSHLILMVGNGVKHAEVESLGFEGTGNLYQEVFADPERAVHLKDCEHVRIRDCSFSKITNGIRITDCRHVAVSGCLFNSLLSAGNDNEGYGIVAESGEGLRITDNRFVQLPRPCIYLSAGCSYSTVSGNTAEKCKDAFVVVSSKIKPCSHNRIEGNTASGAGLAKDETSCSRGILLRSYSTDNLIQHNVISRAAFTGIMLEGEGTAELERPAGNLISGNKVDGAPEGIALLNSDGNAVTGNDVRRVKTGILLNTKGEGSGARCRSNLVSGNTLFSCSSAAIRLGSARCESNTVYGNSGTGNGEALADQGTDTAKSGF</sequence>
<dbReference type="InterPro" id="IPR006311">
    <property type="entry name" value="TAT_signal"/>
</dbReference>
<reference evidence="5" key="1">
    <citation type="submission" date="2015-12" db="EMBL/GenBank/DDBJ databases">
        <title>Complete genome sequences of two moderately thermophilic Paenibacillus species.</title>
        <authorList>
            <person name="Butler R.III."/>
            <person name="Wang J."/>
            <person name="Stark B.C."/>
            <person name="Pombert J.-F."/>
        </authorList>
    </citation>
    <scope>NUCLEOTIDE SEQUENCE [LARGE SCALE GENOMIC DNA]</scope>
    <source>
        <strain evidence="5">32O-Y</strain>
    </source>
</reference>
<dbReference type="RefSeq" id="WP_062407886.1">
    <property type="nucleotide sequence ID" value="NZ_BJCS01000003.1"/>
</dbReference>
<dbReference type="Gene3D" id="2.160.20.10">
    <property type="entry name" value="Single-stranded right-handed beta-helix, Pectin lyase-like"/>
    <property type="match status" value="1"/>
</dbReference>
<dbReference type="AlphaFoldDB" id="A0A0U2KXL3"/>
<dbReference type="PATRIC" id="fig|162209.4.peg.1269"/>
<keyword evidence="5" id="KW-1185">Reference proteome</keyword>
<dbReference type="InterPro" id="IPR039448">
    <property type="entry name" value="Beta_helix"/>
</dbReference>
<dbReference type="PANTHER" id="PTHR31736">
    <property type="match status" value="1"/>
</dbReference>
<reference evidence="4 5" key="2">
    <citation type="journal article" date="2016" name="Genome Announc.">
        <title>Complete Genome Sequences of Two Interactive Moderate Thermophiles, Paenibacillus napthalenovorans 32O-Y and Paenibacillus sp. 32O-W.</title>
        <authorList>
            <person name="Butler R.R.III."/>
            <person name="Wang J."/>
            <person name="Stark B.C."/>
            <person name="Pombert J.F."/>
        </authorList>
    </citation>
    <scope>NUCLEOTIDE SEQUENCE [LARGE SCALE GENOMIC DNA]</scope>
    <source>
        <strain evidence="4 5">32O-Y</strain>
    </source>
</reference>
<name>A0A0U2KXL3_9BACL</name>
<dbReference type="STRING" id="162209.IJ22_11940"/>
<feature type="domain" description="Right handed beta helix" evidence="3">
    <location>
        <begin position="299"/>
        <end position="429"/>
    </location>
</feature>
<protein>
    <submittedName>
        <fullName evidence="4">Parallel beta-helix repeat-containing protein</fullName>
    </submittedName>
</protein>
<dbReference type="InterPro" id="IPR012334">
    <property type="entry name" value="Pectin_lyas_fold"/>
</dbReference>
<keyword evidence="1" id="KW-1015">Disulfide bond</keyword>
<evidence type="ECO:0000259" key="3">
    <source>
        <dbReference type="Pfam" id="PF13229"/>
    </source>
</evidence>
<dbReference type="InterPro" id="IPR011050">
    <property type="entry name" value="Pectin_lyase_fold/virulence"/>
</dbReference>
<dbReference type="Proteomes" id="UP000061660">
    <property type="component" value="Chromosome"/>
</dbReference>
<organism evidence="4 5">
    <name type="scientific">Paenibacillus naphthalenovorans</name>
    <dbReference type="NCBI Taxonomy" id="162209"/>
    <lineage>
        <taxon>Bacteria</taxon>
        <taxon>Bacillati</taxon>
        <taxon>Bacillota</taxon>
        <taxon>Bacilli</taxon>
        <taxon>Bacillales</taxon>
        <taxon>Paenibacillaceae</taxon>
        <taxon>Paenibacillus</taxon>
    </lineage>
</organism>
<dbReference type="EMBL" id="CP013652">
    <property type="protein sequence ID" value="ALS21570.1"/>
    <property type="molecule type" value="Genomic_DNA"/>
</dbReference>
<dbReference type="Pfam" id="PF13229">
    <property type="entry name" value="Beta_helix"/>
    <property type="match status" value="1"/>
</dbReference>
<accession>A0A0U2KXL3</accession>
<evidence type="ECO:0000313" key="4">
    <source>
        <dbReference type="EMBL" id="ALS21570.1"/>
    </source>
</evidence>
<dbReference type="InterPro" id="IPR022441">
    <property type="entry name" value="Para_beta_helix_rpt-2"/>
</dbReference>
<evidence type="ECO:0000259" key="2">
    <source>
        <dbReference type="Pfam" id="PF12708"/>
    </source>
</evidence>
<dbReference type="NCBIfam" id="TIGR03804">
    <property type="entry name" value="para_beta_helix"/>
    <property type="match status" value="1"/>
</dbReference>
<proteinExistence type="predicted"/>
<dbReference type="PANTHER" id="PTHR31736:SF19">
    <property type="entry name" value="PECTIN LYASE SUPERFAMILY PROTEIN-RELATED"/>
    <property type="match status" value="1"/>
</dbReference>
<evidence type="ECO:0000256" key="1">
    <source>
        <dbReference type="ARBA" id="ARBA00023157"/>
    </source>
</evidence>
<dbReference type="Pfam" id="PF12708">
    <property type="entry name" value="Pect-lyase_RHGA_epim"/>
    <property type="match status" value="1"/>
</dbReference>
<dbReference type="OrthoDB" id="2496562at2"/>
<dbReference type="SMART" id="SM00710">
    <property type="entry name" value="PbH1"/>
    <property type="match status" value="10"/>
</dbReference>